<dbReference type="InterPro" id="IPR001173">
    <property type="entry name" value="Glyco_trans_2-like"/>
</dbReference>
<proteinExistence type="predicted"/>
<dbReference type="PANTHER" id="PTHR22916">
    <property type="entry name" value="GLYCOSYLTRANSFERASE"/>
    <property type="match status" value="1"/>
</dbReference>
<gene>
    <name evidence="2" type="ORF">SAMN02910432_01389</name>
</gene>
<dbReference type="Proteomes" id="UP000182635">
    <property type="component" value="Unassembled WGS sequence"/>
</dbReference>
<dbReference type="GO" id="GO:0016758">
    <property type="term" value="F:hexosyltransferase activity"/>
    <property type="evidence" value="ECO:0007669"/>
    <property type="project" value="UniProtKB-ARBA"/>
</dbReference>
<keyword evidence="2" id="KW-0808">Transferase</keyword>
<name>A0A1I2RU52_9LACO</name>
<dbReference type="Gene3D" id="3.90.550.10">
    <property type="entry name" value="Spore Coat Polysaccharide Biosynthesis Protein SpsA, Chain A"/>
    <property type="match status" value="1"/>
</dbReference>
<organism evidence="2 3">
    <name type="scientific">Ligilactobacillus ruminis DSM 20403 = NBRC 102161</name>
    <dbReference type="NCBI Taxonomy" id="1423798"/>
    <lineage>
        <taxon>Bacteria</taxon>
        <taxon>Bacillati</taxon>
        <taxon>Bacillota</taxon>
        <taxon>Bacilli</taxon>
        <taxon>Lactobacillales</taxon>
        <taxon>Lactobacillaceae</taxon>
        <taxon>Ligilactobacillus</taxon>
    </lineage>
</organism>
<dbReference type="GeneID" id="29801923"/>
<dbReference type="PANTHER" id="PTHR22916:SF3">
    <property type="entry name" value="UDP-GLCNAC:BETAGAL BETA-1,3-N-ACETYLGLUCOSAMINYLTRANSFERASE-LIKE PROTEIN 1"/>
    <property type="match status" value="1"/>
</dbReference>
<dbReference type="InterPro" id="IPR029044">
    <property type="entry name" value="Nucleotide-diphossugar_trans"/>
</dbReference>
<reference evidence="3" key="1">
    <citation type="submission" date="2016-10" db="EMBL/GenBank/DDBJ databases">
        <authorList>
            <person name="Varghese N."/>
            <person name="Submissions S."/>
        </authorList>
    </citation>
    <scope>NUCLEOTIDE SEQUENCE [LARGE SCALE GENOMIC DNA]</scope>
    <source>
        <strain evidence="3">DSM 20403</strain>
    </source>
</reference>
<dbReference type="AlphaFoldDB" id="A0A1I2RU52"/>
<dbReference type="OrthoDB" id="9802649at2"/>
<dbReference type="SUPFAM" id="SSF53448">
    <property type="entry name" value="Nucleotide-diphospho-sugar transferases"/>
    <property type="match status" value="1"/>
</dbReference>
<evidence type="ECO:0000313" key="3">
    <source>
        <dbReference type="Proteomes" id="UP000182635"/>
    </source>
</evidence>
<dbReference type="RefSeq" id="WP_014072746.1">
    <property type="nucleotide sequence ID" value="NZ_AYYL01000016.1"/>
</dbReference>
<feature type="domain" description="Glycosyltransferase 2-like" evidence="1">
    <location>
        <begin position="4"/>
        <end position="167"/>
    </location>
</feature>
<dbReference type="Pfam" id="PF00535">
    <property type="entry name" value="Glycos_transf_2"/>
    <property type="match status" value="1"/>
</dbReference>
<evidence type="ECO:0000313" key="2">
    <source>
        <dbReference type="EMBL" id="SFG44078.1"/>
    </source>
</evidence>
<evidence type="ECO:0000259" key="1">
    <source>
        <dbReference type="Pfam" id="PF00535"/>
    </source>
</evidence>
<accession>A0A1I2RU52</accession>
<dbReference type="EMBL" id="FOPI01000021">
    <property type="protein sequence ID" value="SFG44078.1"/>
    <property type="molecule type" value="Genomic_DNA"/>
</dbReference>
<protein>
    <submittedName>
        <fullName evidence="2">Glycosyltransferase involved in cell wall bisynthesis</fullName>
    </submittedName>
</protein>
<sequence length="306" mass="36259">MNISIVISSYNGSSHIIEQLDSIRNQTRTPDKVLICDDCSTDSTPEIVNKYIKIHSLNNWRIVINQENKGWQRNFIDGIEKSTGDLIFTCDQDDIWRTDKLEIMENIMLKHPEINLLASNYLEFYEDGHTKTGPLKNTKKLEKVKLKNNYMLVGAPGCTHCFRRSLFNQAKKIWFKDYPHDALLWRTALFSDSLYFYTDDLIKWRKHNDSAFSKDSRAGKTKANKEKWLDYDLAVADGLEKFLSTLDIDTNQQTKMLDKNRKWISLRKNFYQTKNILTGLHLLFYWNYYPRYRQYLADWYLIFIKG</sequence>